<proteinExistence type="predicted"/>
<organism evidence="2 3">
    <name type="scientific">Knipowitschia caucasica</name>
    <name type="common">Caucasian dwarf goby</name>
    <name type="synonym">Pomatoschistus caucasicus</name>
    <dbReference type="NCBI Taxonomy" id="637954"/>
    <lineage>
        <taxon>Eukaryota</taxon>
        <taxon>Metazoa</taxon>
        <taxon>Chordata</taxon>
        <taxon>Craniata</taxon>
        <taxon>Vertebrata</taxon>
        <taxon>Euteleostomi</taxon>
        <taxon>Actinopterygii</taxon>
        <taxon>Neopterygii</taxon>
        <taxon>Teleostei</taxon>
        <taxon>Neoteleostei</taxon>
        <taxon>Acanthomorphata</taxon>
        <taxon>Gobiaria</taxon>
        <taxon>Gobiiformes</taxon>
        <taxon>Gobioidei</taxon>
        <taxon>Gobiidae</taxon>
        <taxon>Gobiinae</taxon>
        <taxon>Knipowitschia</taxon>
    </lineage>
</organism>
<protein>
    <submittedName>
        <fullName evidence="2">Uncharacterized protein</fullName>
    </submittedName>
</protein>
<reference evidence="2 3" key="1">
    <citation type="submission" date="2024-04" db="EMBL/GenBank/DDBJ databases">
        <authorList>
            <person name="Waldvogel A.-M."/>
            <person name="Schoenle A."/>
        </authorList>
    </citation>
    <scope>NUCLEOTIDE SEQUENCE [LARGE SCALE GENOMIC DNA]</scope>
</reference>
<dbReference type="EMBL" id="OZ035844">
    <property type="protein sequence ID" value="CAL1597722.1"/>
    <property type="molecule type" value="Genomic_DNA"/>
</dbReference>
<name>A0AAV2L5W4_KNICA</name>
<dbReference type="Proteomes" id="UP001497482">
    <property type="component" value="Chromosome 22"/>
</dbReference>
<feature type="region of interest" description="Disordered" evidence="1">
    <location>
        <begin position="64"/>
        <end position="110"/>
    </location>
</feature>
<sequence length="110" mass="12116">MIQAPQIQNWSKTPRLLGHEKITGVITPGLQQRIYRLDGTLGQEGGELLIQDKGFCRVREQSNLDPARQVRPASELQTVSVGQCGNHPRIPSSSSPTLELLMGKMSDARP</sequence>
<accession>A0AAV2L5W4</accession>
<evidence type="ECO:0000256" key="1">
    <source>
        <dbReference type="SAM" id="MobiDB-lite"/>
    </source>
</evidence>
<gene>
    <name evidence="2" type="ORF">KC01_LOCUS26209</name>
</gene>
<evidence type="ECO:0000313" key="2">
    <source>
        <dbReference type="EMBL" id="CAL1597722.1"/>
    </source>
</evidence>
<evidence type="ECO:0000313" key="3">
    <source>
        <dbReference type="Proteomes" id="UP001497482"/>
    </source>
</evidence>
<dbReference type="AlphaFoldDB" id="A0AAV2L5W4"/>
<keyword evidence="3" id="KW-1185">Reference proteome</keyword>